<gene>
    <name evidence="4" type="ORF">ACFFGH_28415</name>
</gene>
<evidence type="ECO:0000313" key="5">
    <source>
        <dbReference type="Proteomes" id="UP001589896"/>
    </source>
</evidence>
<feature type="region of interest" description="Disordered" evidence="2">
    <location>
        <begin position="1"/>
        <end position="23"/>
    </location>
</feature>
<dbReference type="Gene3D" id="3.40.50.1000">
    <property type="entry name" value="HAD superfamily/HAD-like"/>
    <property type="match status" value="1"/>
</dbReference>
<comment type="caution">
    <text evidence="4">The sequence shown here is derived from an EMBL/GenBank/DDBJ whole genome shotgun (WGS) entry which is preliminary data.</text>
</comment>
<dbReference type="Pfam" id="PF06941">
    <property type="entry name" value="NT5C"/>
    <property type="match status" value="1"/>
</dbReference>
<reference evidence="4 5" key="1">
    <citation type="submission" date="2024-09" db="EMBL/GenBank/DDBJ databases">
        <authorList>
            <person name="Sun Q."/>
            <person name="Mori K."/>
        </authorList>
    </citation>
    <scope>NUCLEOTIDE SEQUENCE [LARGE SCALE GENOMIC DNA]</scope>
    <source>
        <strain evidence="4 5">KCTC 23076</strain>
    </source>
</reference>
<dbReference type="Pfam" id="PF18062">
    <property type="entry name" value="RE_AspBHI_N"/>
    <property type="match status" value="1"/>
</dbReference>
<proteinExistence type="inferred from homology"/>
<feature type="compositionally biased region" description="Basic and acidic residues" evidence="2">
    <location>
        <begin position="1"/>
        <end position="11"/>
    </location>
</feature>
<evidence type="ECO:0000256" key="1">
    <source>
        <dbReference type="ARBA" id="ARBA00009589"/>
    </source>
</evidence>
<evidence type="ECO:0000256" key="2">
    <source>
        <dbReference type="SAM" id="MobiDB-lite"/>
    </source>
</evidence>
<dbReference type="EMBL" id="JBHLTG010000009">
    <property type="protein sequence ID" value="MFC0681774.1"/>
    <property type="molecule type" value="Genomic_DNA"/>
</dbReference>
<dbReference type="SUPFAM" id="SSF56784">
    <property type="entry name" value="HAD-like"/>
    <property type="match status" value="1"/>
</dbReference>
<sequence length="434" mass="47438">MVHRERDDRELAPSGERGVVDSSNRRNHAHVKPIVYIGLVNTLADFDARVAELDAELTERFDGRVEEIPGVFALMRPVAGAVEAFKLLCEGFEVFILSTAPWRNPSAWQDQVEWVQLHLGSESATPAFQRLILSHHKELNRGDYLIEHQADGGAREFEGEWIHFGSEQFPDWAAVTRHLLDAHGAPKEDVADATHQTPASPIAGAIERMAPGTIRVPFTSALASVDLQTGAVYEGGSANNYGGDPIQKLLGVANAGGFRPSGSIAKRDVRYVALFSTGSELEWPDELDAATGTFVYYGDQRTPGKGLYETRRLGNVLLHDMYESLAKGARRDIPPALLFTSAHPGRSVRFGGLLVPGAQDIAPLDALEVVCKQGDDGEVVNYRATFTVLNAPEVPRSWLIDLRAGLKASAHEPEVWSSWADEGTYEPLIEAASR</sequence>
<dbReference type="Proteomes" id="UP001589896">
    <property type="component" value="Unassembled WGS sequence"/>
</dbReference>
<keyword evidence="5" id="KW-1185">Reference proteome</keyword>
<protein>
    <recommendedName>
        <fullName evidence="3">Restriction endonuclease AspBHI N-terminal domain-containing protein</fullName>
    </recommendedName>
</protein>
<dbReference type="PANTHER" id="PTHR16504:SF4">
    <property type="entry name" value="5'(3')-DEOXYRIBONUCLEOTIDASE"/>
    <property type="match status" value="1"/>
</dbReference>
<accession>A0ABV6RYU5</accession>
<evidence type="ECO:0000313" key="4">
    <source>
        <dbReference type="EMBL" id="MFC0681774.1"/>
    </source>
</evidence>
<dbReference type="Gene3D" id="2.30.280.20">
    <property type="match status" value="1"/>
</dbReference>
<dbReference type="InterPro" id="IPR023214">
    <property type="entry name" value="HAD_sf"/>
</dbReference>
<dbReference type="InterPro" id="IPR010708">
    <property type="entry name" value="5'(3')-deoxyribonucleotidase"/>
</dbReference>
<evidence type="ECO:0000259" key="3">
    <source>
        <dbReference type="Pfam" id="PF18062"/>
    </source>
</evidence>
<feature type="domain" description="Restriction endonuclease AspBHI N-terminal" evidence="3">
    <location>
        <begin position="240"/>
        <end position="423"/>
    </location>
</feature>
<dbReference type="PANTHER" id="PTHR16504">
    <property type="entry name" value="5'(3')-DEOXYRIBONUCLEOTIDASE"/>
    <property type="match status" value="1"/>
</dbReference>
<dbReference type="InterPro" id="IPR041409">
    <property type="entry name" value="RE_AspBHI_N"/>
</dbReference>
<comment type="similarity">
    <text evidence="1">Belongs to the 5'(3')-deoxyribonucleotidase family.</text>
</comment>
<dbReference type="InterPro" id="IPR036412">
    <property type="entry name" value="HAD-like_sf"/>
</dbReference>
<dbReference type="RefSeq" id="WP_386675017.1">
    <property type="nucleotide sequence ID" value="NZ_JBHLTG010000009.1"/>
</dbReference>
<organism evidence="4 5">
    <name type="scientific">Lysobacter korlensis</name>
    <dbReference type="NCBI Taxonomy" id="553636"/>
    <lineage>
        <taxon>Bacteria</taxon>
        <taxon>Pseudomonadati</taxon>
        <taxon>Pseudomonadota</taxon>
        <taxon>Gammaproteobacteria</taxon>
        <taxon>Lysobacterales</taxon>
        <taxon>Lysobacteraceae</taxon>
        <taxon>Lysobacter</taxon>
    </lineage>
</organism>
<name>A0ABV6RYU5_9GAMM</name>